<keyword evidence="3" id="KW-1185">Reference proteome</keyword>
<feature type="transmembrane region" description="Helical" evidence="1">
    <location>
        <begin position="235"/>
        <end position="255"/>
    </location>
</feature>
<evidence type="ECO:0000313" key="3">
    <source>
        <dbReference type="Proteomes" id="UP000008206"/>
    </source>
</evidence>
<reference evidence="3" key="1">
    <citation type="journal article" date="2011" name="MBio">
        <title>Novel metabolic attributes of the genus Cyanothece, comprising a group of unicellular nitrogen-fixing Cyanobacteria.</title>
        <authorList>
            <person name="Bandyopadhyay A."/>
            <person name="Elvitigala T."/>
            <person name="Welsh E."/>
            <person name="Stockel J."/>
            <person name="Liberton M."/>
            <person name="Min H."/>
            <person name="Sherman L.A."/>
            <person name="Pakrasi H.B."/>
        </authorList>
    </citation>
    <scope>NUCLEOTIDE SEQUENCE [LARGE SCALE GENOMIC DNA]</scope>
    <source>
        <strain evidence="3">PCC 7822</strain>
        <plasmid evidence="3">Cy782202</plasmid>
    </source>
</reference>
<organism evidence="2 3">
    <name type="scientific">Gloeothece verrucosa (strain PCC 7822)</name>
    <name type="common">Cyanothece sp. (strain PCC 7822)</name>
    <dbReference type="NCBI Taxonomy" id="497965"/>
    <lineage>
        <taxon>Bacteria</taxon>
        <taxon>Bacillati</taxon>
        <taxon>Cyanobacteriota</taxon>
        <taxon>Cyanophyceae</taxon>
        <taxon>Oscillatoriophycideae</taxon>
        <taxon>Chroococcales</taxon>
        <taxon>Aphanothecaceae</taxon>
        <taxon>Gloeothece</taxon>
        <taxon>Gloeothece verrucosa</taxon>
    </lineage>
</organism>
<geneLocation type="plasmid" evidence="2 3">
    <name>Cy782202</name>
</geneLocation>
<dbReference type="EMBL" id="CP002200">
    <property type="protein sequence ID" value="ADN18322.1"/>
    <property type="molecule type" value="Genomic_DNA"/>
</dbReference>
<sequence>MLDNLFLYGQYLKASLRSQMQYRTSFILLLIGNFLSTGLEFVAILILLTRFDHLQDWSLPEIAFFYSIVNIAFALCDTNSRGFELFPSFLKSGEFDRFLLRPRSTVLQLAAQEITLRRFGRLVQGLLVLFWSASVLNITWHLDKIFFLMATILSGACLFYGLIILQATLSFWSTESLEIMNIVTYGGVETAQYPLAIYQPWFRRFFTFVIPLACVSYYPVLNILDHQDPLGSKLIFQLISPLAGFLFLLICLQIWRLSLKYYRSTGS</sequence>
<dbReference type="PANTHER" id="PTHR36833:SF1">
    <property type="entry name" value="INTEGRAL MEMBRANE TRANSPORT PROTEIN"/>
    <property type="match status" value="1"/>
</dbReference>
<evidence type="ECO:0000256" key="1">
    <source>
        <dbReference type="SAM" id="Phobius"/>
    </source>
</evidence>
<gene>
    <name evidence="2" type="ordered locus">Cyan7822_6562</name>
</gene>
<accession>E0UMZ2</accession>
<dbReference type="Pfam" id="PF06182">
    <property type="entry name" value="ABC2_membrane_6"/>
    <property type="match status" value="1"/>
</dbReference>
<dbReference type="AlphaFoldDB" id="E0UMZ2"/>
<dbReference type="KEGG" id="cyj:Cyan7822_6562"/>
<proteinExistence type="predicted"/>
<dbReference type="RefSeq" id="WP_013335064.1">
    <property type="nucleotide sequence ID" value="NC_014534.1"/>
</dbReference>
<feature type="transmembrane region" description="Helical" evidence="1">
    <location>
        <begin position="57"/>
        <end position="76"/>
    </location>
</feature>
<keyword evidence="1" id="KW-0472">Membrane</keyword>
<keyword evidence="1" id="KW-0812">Transmembrane</keyword>
<feature type="transmembrane region" description="Helical" evidence="1">
    <location>
        <begin position="205"/>
        <end position="223"/>
    </location>
</feature>
<dbReference type="Proteomes" id="UP000008206">
    <property type="component" value="Plasmid Cy782202"/>
</dbReference>
<dbReference type="PANTHER" id="PTHR36833">
    <property type="entry name" value="SLR0610 PROTEIN-RELATED"/>
    <property type="match status" value="1"/>
</dbReference>
<evidence type="ECO:0000313" key="2">
    <source>
        <dbReference type="EMBL" id="ADN18322.1"/>
    </source>
</evidence>
<evidence type="ECO:0008006" key="4">
    <source>
        <dbReference type="Google" id="ProtNLM"/>
    </source>
</evidence>
<protein>
    <recommendedName>
        <fullName evidence="4">ABC transporter permease</fullName>
    </recommendedName>
</protein>
<keyword evidence="2" id="KW-0614">Plasmid</keyword>
<name>E0UMZ2_GLOV7</name>
<keyword evidence="1" id="KW-1133">Transmembrane helix</keyword>
<feature type="transmembrane region" description="Helical" evidence="1">
    <location>
        <begin position="26"/>
        <end position="51"/>
    </location>
</feature>
<feature type="transmembrane region" description="Helical" evidence="1">
    <location>
        <begin position="122"/>
        <end position="140"/>
    </location>
</feature>
<dbReference type="InterPro" id="IPR010390">
    <property type="entry name" value="ABC-2_transporter-like"/>
</dbReference>
<dbReference type="HOGENOM" id="CLU_071040_1_0_3"/>
<feature type="transmembrane region" description="Helical" evidence="1">
    <location>
        <begin position="146"/>
        <end position="172"/>
    </location>
</feature>